<feature type="compositionally biased region" description="Polar residues" evidence="4">
    <location>
        <begin position="623"/>
        <end position="632"/>
    </location>
</feature>
<dbReference type="PANTHER" id="PTHR12558">
    <property type="entry name" value="CELL DIVISION CYCLE 16,23,27"/>
    <property type="match status" value="1"/>
</dbReference>
<feature type="region of interest" description="Disordered" evidence="4">
    <location>
        <begin position="1"/>
        <end position="87"/>
    </location>
</feature>
<feature type="region of interest" description="Disordered" evidence="4">
    <location>
        <begin position="108"/>
        <end position="131"/>
    </location>
</feature>
<dbReference type="EMBL" id="JMSN01000044">
    <property type="protein sequence ID" value="KDN45262.1"/>
    <property type="molecule type" value="Genomic_DNA"/>
</dbReference>
<reference evidence="5 6" key="1">
    <citation type="submission" date="2014-05" db="EMBL/GenBank/DDBJ databases">
        <title>Draft genome sequence of a rare smut relative, Tilletiaria anomala UBC 951.</title>
        <authorList>
            <consortium name="DOE Joint Genome Institute"/>
            <person name="Toome M."/>
            <person name="Kuo A."/>
            <person name="Henrissat B."/>
            <person name="Lipzen A."/>
            <person name="Tritt A."/>
            <person name="Yoshinaga Y."/>
            <person name="Zane M."/>
            <person name="Barry K."/>
            <person name="Grigoriev I.V."/>
            <person name="Spatafora J.W."/>
            <person name="Aimea M.C."/>
        </authorList>
    </citation>
    <scope>NUCLEOTIDE SEQUENCE [LARGE SCALE GENOMIC DNA]</scope>
    <source>
        <strain evidence="5 6">UBC 951</strain>
    </source>
</reference>
<dbReference type="GO" id="GO:0031145">
    <property type="term" value="P:anaphase-promoting complex-dependent catabolic process"/>
    <property type="evidence" value="ECO:0007669"/>
    <property type="project" value="TreeGrafter"/>
</dbReference>
<feature type="compositionally biased region" description="Low complexity" evidence="4">
    <location>
        <begin position="602"/>
        <end position="613"/>
    </location>
</feature>
<dbReference type="STRING" id="1037660.A0A066VU63"/>
<feature type="compositionally biased region" description="Acidic residues" evidence="4">
    <location>
        <begin position="1425"/>
        <end position="1436"/>
    </location>
</feature>
<feature type="compositionally biased region" description="Polar residues" evidence="4">
    <location>
        <begin position="111"/>
        <end position="129"/>
    </location>
</feature>
<feature type="compositionally biased region" description="Low complexity" evidence="4">
    <location>
        <begin position="1405"/>
        <end position="1421"/>
    </location>
</feature>
<feature type="region of interest" description="Disordered" evidence="4">
    <location>
        <begin position="592"/>
        <end position="897"/>
    </location>
</feature>
<comment type="similarity">
    <text evidence="2">Belongs to the APC3/CDC27 family.</text>
</comment>
<dbReference type="OMA" id="CDTGYGA"/>
<feature type="compositionally biased region" description="Low complexity" evidence="4">
    <location>
        <begin position="244"/>
        <end position="259"/>
    </location>
</feature>
<dbReference type="GO" id="GO:0005680">
    <property type="term" value="C:anaphase-promoting complex"/>
    <property type="evidence" value="ECO:0007669"/>
    <property type="project" value="UniProtKB-ARBA"/>
</dbReference>
<feature type="compositionally biased region" description="Basic and acidic residues" evidence="4">
    <location>
        <begin position="52"/>
        <end position="61"/>
    </location>
</feature>
<evidence type="ECO:0000313" key="6">
    <source>
        <dbReference type="Proteomes" id="UP000027361"/>
    </source>
</evidence>
<feature type="compositionally biased region" description="Low complexity" evidence="4">
    <location>
        <begin position="716"/>
        <end position="729"/>
    </location>
</feature>
<dbReference type="GO" id="GO:0051301">
    <property type="term" value="P:cell division"/>
    <property type="evidence" value="ECO:0007669"/>
    <property type="project" value="TreeGrafter"/>
</dbReference>
<gene>
    <name evidence="5" type="ORF">K437DRAFT_256712</name>
</gene>
<feature type="compositionally biased region" description="Polar residues" evidence="4">
    <location>
        <begin position="66"/>
        <end position="75"/>
    </location>
</feature>
<feature type="compositionally biased region" description="Low complexity" evidence="4">
    <location>
        <begin position="309"/>
        <end position="318"/>
    </location>
</feature>
<dbReference type="InParanoid" id="A0A066VU63"/>
<name>A0A066VU63_TILAU</name>
<dbReference type="GeneID" id="25264502"/>
<dbReference type="OrthoDB" id="10248520at2759"/>
<dbReference type="PANTHER" id="PTHR12558:SF13">
    <property type="entry name" value="CELL DIVISION CYCLE PROTEIN 27 HOMOLOG"/>
    <property type="match status" value="1"/>
</dbReference>
<feature type="compositionally biased region" description="Low complexity" evidence="4">
    <location>
        <begin position="672"/>
        <end position="684"/>
    </location>
</feature>
<feature type="region of interest" description="Disordered" evidence="4">
    <location>
        <begin position="402"/>
        <end position="432"/>
    </location>
</feature>
<evidence type="ECO:0000256" key="2">
    <source>
        <dbReference type="ARBA" id="ARBA00038210"/>
    </source>
</evidence>
<feature type="compositionally biased region" description="Polar residues" evidence="4">
    <location>
        <begin position="814"/>
        <end position="826"/>
    </location>
</feature>
<feature type="repeat" description="TPR" evidence="3">
    <location>
        <begin position="1219"/>
        <end position="1252"/>
    </location>
</feature>
<dbReference type="GO" id="GO:0007091">
    <property type="term" value="P:metaphase/anaphase transition of mitotic cell cycle"/>
    <property type="evidence" value="ECO:0007669"/>
    <property type="project" value="TreeGrafter"/>
</dbReference>
<feature type="region of interest" description="Disordered" evidence="4">
    <location>
        <begin position="1399"/>
        <end position="1515"/>
    </location>
</feature>
<dbReference type="SUPFAM" id="SSF48452">
    <property type="entry name" value="TPR-like"/>
    <property type="match status" value="2"/>
</dbReference>
<evidence type="ECO:0000256" key="1">
    <source>
        <dbReference type="ARBA" id="ARBA00022803"/>
    </source>
</evidence>
<feature type="region of interest" description="Disordered" evidence="4">
    <location>
        <begin position="308"/>
        <end position="330"/>
    </location>
</feature>
<dbReference type="HOGENOM" id="CLU_248007_0_0_1"/>
<organism evidence="5 6">
    <name type="scientific">Tilletiaria anomala (strain ATCC 24038 / CBS 436.72 / UBC 951)</name>
    <dbReference type="NCBI Taxonomy" id="1037660"/>
    <lineage>
        <taxon>Eukaryota</taxon>
        <taxon>Fungi</taxon>
        <taxon>Dikarya</taxon>
        <taxon>Basidiomycota</taxon>
        <taxon>Ustilaginomycotina</taxon>
        <taxon>Exobasidiomycetes</taxon>
        <taxon>Georgefischeriales</taxon>
        <taxon>Tilletiariaceae</taxon>
        <taxon>Tilletiaria</taxon>
    </lineage>
</organism>
<feature type="compositionally biased region" description="Low complexity" evidence="4">
    <location>
        <begin position="1"/>
        <end position="14"/>
    </location>
</feature>
<evidence type="ECO:0000256" key="3">
    <source>
        <dbReference type="PROSITE-ProRule" id="PRU00339"/>
    </source>
</evidence>
<feature type="compositionally biased region" description="Basic and acidic residues" evidence="4">
    <location>
        <begin position="1457"/>
        <end position="1493"/>
    </location>
</feature>
<protein>
    <submittedName>
        <fullName evidence="5">Uncharacterized protein</fullName>
    </submittedName>
</protein>
<sequence length="1515" mass="161729">MPPRAAAASAAGASTHQPTVRARQQQTQASFSQHAQAHQPAADASTSTASRRMSERRRSRDLSCAANRQTQTQQPGKPEECDRPSLSQTAMNEGDVQMANVHGNAADDAWSTHTSQGRHAPSSRNQSQLPPGAHVEAFASGQTRVDKQMPSATVDQEDIIWAGIPDWLLTLTHDGHPVLRATQVALDEKYIVCRLVQLARFYLNPSVNVGAQSTAAGKRRAADDSEGGGSGVKRKSDALGVLNGESSSKGSSTSTTSDSEGPHDVMADYVSASLYAHLALCLDRSSVAARKTLALAVLNGGDPFPFAPSSPSGSTSTLGGTGGSGATTSVSSAAAAHTNASSAQSALRILEQGGQATYEDVESALVYAQACRRLGRYRDAEMALSWTFQRHINHDISTADLNETGHAHSSSTYRSVSSAPIPPPLQVQHASPNSSLNAAIRGSDLSNAVRAQMLVMMGSLALSSNRQKDAVESFQTAHKLFDHWCWSAWAGFCDAGGATSELDEQDLASTLSVDRAGALSETLGDRSDTVTAARAFDAHKMAWRHRAMDFLPPGLERKLKREAARIEEGLLDPQLLSTGDDDASSIRIKHVLSSSEADPAARRLAARAGPGRVAQREELGRPNSFQSRTQTFGAKPMRVHASSSTIDNSDATSVSTVRSHSRLATRPPQPRPGTRTVTGPNGTTAPAVSKRSRSGAETPNIVTSTGRLGGAGSRRTTSAAAVGSVATTGNENSRPGTSSTSVSTTLPPSLSALNKPPAANTRSGNSQALLGPGRTNLHPEQPRATRGSESTSAASSVKDDKEIDVPGGVRRSTRAVSTGLGVTTKTRPAGKTTAMTRGPSRTPVSSQGTQIPTTARRTVGKGPVAKTDSGAARRGAPVKKTLSGTLARNQPHSSSSDIDAALESDQLADAAQARFDAMNKLKEEASKAINFAVLEAKRWTKVDAAIVDMLRVVGEAYRSVRAFRGKRAIWLLRSIPNDIQMEHASMTIDQVVEPGEKQVDLTVYKVLNHRIRSSPPIQLLIGRAYHDMSLYAEAERYFEAAKTEDPTITASMDIYALVLFHLNREVALSALAQELMLLDSRSAIAHLATGNAFSLQREHDLALRCFRRAILLAPSCAYAYTLAGLESLELRNRDDARNFFRAAIRCERRHWNAWSGLGQICLLDEQYPYAEFHYLLATSINRQNAVLWDLLGWVLEMKNEKYAALTHYNKALSLNPSMAMTILRRGELLQKLGRVQEAHESFLKACTLAPDEARVHILLATSYMRLAGGYFAPLDRSEEEANEAGDMSSMMDAAGFVRKHAVAGGAAGRDAAVKATGSPKYGKGYEMAIAHHLAVAIDLDPRTTRTIKAMGEGVHAALQSAAKRGGIFDQSGIASRSVSLNDASTSQFARTSIIDNSRGLPVYQDAPSAANGAGDASNSAAQYVEPDEPSFDDNDEAGNNHAHPLEQAGSVSGSQDGRSENSSDQEHYDGSEARGDESMEDHSQGDRDRHPGHSESNSSSMMHEHDDDVDMSGVP</sequence>
<feature type="compositionally biased region" description="Polar residues" evidence="4">
    <location>
        <begin position="882"/>
        <end position="897"/>
    </location>
</feature>
<feature type="compositionally biased region" description="Polar residues" evidence="4">
    <location>
        <begin position="842"/>
        <end position="856"/>
    </location>
</feature>
<evidence type="ECO:0000256" key="4">
    <source>
        <dbReference type="SAM" id="MobiDB-lite"/>
    </source>
</evidence>
<dbReference type="InterPro" id="IPR019734">
    <property type="entry name" value="TPR_rpt"/>
</dbReference>
<feature type="compositionally biased region" description="Polar residues" evidence="4">
    <location>
        <begin position="641"/>
        <end position="658"/>
    </location>
</feature>
<proteinExistence type="inferred from homology"/>
<dbReference type="SMART" id="SM00028">
    <property type="entry name" value="TPR"/>
    <property type="match status" value="7"/>
</dbReference>
<feature type="compositionally biased region" description="Polar residues" evidence="4">
    <location>
        <begin position="402"/>
        <end position="418"/>
    </location>
</feature>
<accession>A0A066VU63</accession>
<dbReference type="Proteomes" id="UP000027361">
    <property type="component" value="Unassembled WGS sequence"/>
</dbReference>
<comment type="caution">
    <text evidence="5">The sequence shown here is derived from an EMBL/GenBank/DDBJ whole genome shotgun (WGS) entry which is preliminary data.</text>
</comment>
<dbReference type="RefSeq" id="XP_013243119.1">
    <property type="nucleotide sequence ID" value="XM_013387665.1"/>
</dbReference>
<feature type="compositionally biased region" description="Low complexity" evidence="4">
    <location>
        <begin position="737"/>
        <end position="751"/>
    </location>
</feature>
<keyword evidence="6" id="KW-1185">Reference proteome</keyword>
<dbReference type="Gene3D" id="1.25.40.10">
    <property type="entry name" value="Tetratricopeptide repeat domain"/>
    <property type="match status" value="4"/>
</dbReference>
<dbReference type="GO" id="GO:0005737">
    <property type="term" value="C:cytoplasm"/>
    <property type="evidence" value="ECO:0007669"/>
    <property type="project" value="TreeGrafter"/>
</dbReference>
<feature type="compositionally biased region" description="Polar residues" evidence="4">
    <location>
        <begin position="695"/>
        <end position="706"/>
    </location>
</feature>
<feature type="region of interest" description="Disordered" evidence="4">
    <location>
        <begin position="212"/>
        <end position="263"/>
    </location>
</feature>
<dbReference type="GO" id="GO:0016567">
    <property type="term" value="P:protein ubiquitination"/>
    <property type="evidence" value="ECO:0007669"/>
    <property type="project" value="TreeGrafter"/>
</dbReference>
<dbReference type="Pfam" id="PF13181">
    <property type="entry name" value="TPR_8"/>
    <property type="match status" value="2"/>
</dbReference>
<feature type="repeat" description="TPR" evidence="3">
    <location>
        <begin position="1185"/>
        <end position="1218"/>
    </location>
</feature>
<dbReference type="PROSITE" id="PS50005">
    <property type="entry name" value="TPR"/>
    <property type="match status" value="3"/>
</dbReference>
<feature type="repeat" description="TPR" evidence="3">
    <location>
        <begin position="1083"/>
        <end position="1116"/>
    </location>
</feature>
<evidence type="ECO:0000313" key="5">
    <source>
        <dbReference type="EMBL" id="KDN45262.1"/>
    </source>
</evidence>
<keyword evidence="1 3" id="KW-0802">TPR repeat</keyword>
<feature type="compositionally biased region" description="Low complexity" evidence="4">
    <location>
        <begin position="22"/>
        <end position="51"/>
    </location>
</feature>
<dbReference type="InterPro" id="IPR011990">
    <property type="entry name" value="TPR-like_helical_dom_sf"/>
</dbReference>